<proteinExistence type="predicted"/>
<dbReference type="Proteomes" id="UP000198925">
    <property type="component" value="Unassembled WGS sequence"/>
</dbReference>
<dbReference type="SUPFAM" id="SSF56281">
    <property type="entry name" value="Metallo-hydrolase/oxidoreductase"/>
    <property type="match status" value="1"/>
</dbReference>
<dbReference type="InterPro" id="IPR036866">
    <property type="entry name" value="RibonucZ/Hydroxyglut_hydro"/>
</dbReference>
<accession>A0A1G6UHN1</accession>
<dbReference type="PANTHER" id="PTHR36839">
    <property type="entry name" value="METALLO-BETA-LACTAMASE FAMILY PROTEIN (AFU_ORTHOLOGUE AFUA_5G12770)"/>
    <property type="match status" value="1"/>
</dbReference>
<dbReference type="EMBL" id="FMZX01000007">
    <property type="protein sequence ID" value="SDD40888.1"/>
    <property type="molecule type" value="Genomic_DNA"/>
</dbReference>
<feature type="domain" description="Metallo-beta-lactamase" evidence="1">
    <location>
        <begin position="149"/>
        <end position="203"/>
    </location>
</feature>
<protein>
    <recommendedName>
        <fullName evidence="1">Metallo-beta-lactamase domain-containing protein</fullName>
    </recommendedName>
</protein>
<reference evidence="2 3" key="1">
    <citation type="submission" date="2016-10" db="EMBL/GenBank/DDBJ databases">
        <authorList>
            <person name="de Groot N.N."/>
        </authorList>
    </citation>
    <scope>NUCLEOTIDE SEQUENCE [LARGE SCALE GENOMIC DNA]</scope>
    <source>
        <strain evidence="2 3">CPCC 100156</strain>
    </source>
</reference>
<dbReference type="PANTHER" id="PTHR36839:SF1">
    <property type="entry name" value="METALLO-BETA-LACTAMASE FAMILY PROTEIN (AFU_ORTHOLOGUE AFUA_5G12770)"/>
    <property type="match status" value="1"/>
</dbReference>
<dbReference type="Pfam" id="PF00753">
    <property type="entry name" value="Lactamase_B"/>
    <property type="match status" value="1"/>
</dbReference>
<sequence length="281" mass="31518">MPLKPYACANCGHWQRYFAPPPDCPVCTDTRNDLPEDGWRFLTVEEVRPMLRGHWRRLERDLVAFSVSPPLGLNGTGWLLLQPEGNIAFEAAPFYTDEMLAEIERLGGIRFLAASHVHGYGALWQLQDVFRPEVLAIQKEDLWLTKAFRVTRPYDEALEIAPGLVLHHVGGHYEGQAVLHDAGRRILFCGDAFKVDQDEAGNSTAVSTHKAFHKSIPLTPGEIRRYREVIAGLDFDTVCTPFEHAPGVGRDIALAVLDDQLRGPPGVRHIPIDELRRSAMQ</sequence>
<dbReference type="STRING" id="938405.SAMN02927895_00017"/>
<evidence type="ECO:0000313" key="3">
    <source>
        <dbReference type="Proteomes" id="UP000198925"/>
    </source>
</evidence>
<evidence type="ECO:0000313" key="2">
    <source>
        <dbReference type="EMBL" id="SDD40888.1"/>
    </source>
</evidence>
<dbReference type="RefSeq" id="WP_090663728.1">
    <property type="nucleotide sequence ID" value="NZ_FMZX01000007.1"/>
</dbReference>
<dbReference type="InterPro" id="IPR001279">
    <property type="entry name" value="Metallo-B-lactamas"/>
</dbReference>
<gene>
    <name evidence="2" type="ORF">SAMN04487779_1007175</name>
</gene>
<keyword evidence="3" id="KW-1185">Reference proteome</keyword>
<name>A0A1G6UHN1_9PROT</name>
<evidence type="ECO:0000259" key="1">
    <source>
        <dbReference type="Pfam" id="PF00753"/>
    </source>
</evidence>
<organism evidence="2 3">
    <name type="scientific">Belnapia rosea</name>
    <dbReference type="NCBI Taxonomy" id="938405"/>
    <lineage>
        <taxon>Bacteria</taxon>
        <taxon>Pseudomonadati</taxon>
        <taxon>Pseudomonadota</taxon>
        <taxon>Alphaproteobacteria</taxon>
        <taxon>Acetobacterales</taxon>
        <taxon>Roseomonadaceae</taxon>
        <taxon>Belnapia</taxon>
    </lineage>
</organism>
<dbReference type="Gene3D" id="3.60.15.10">
    <property type="entry name" value="Ribonuclease Z/Hydroxyacylglutathione hydrolase-like"/>
    <property type="match status" value="1"/>
</dbReference>
<dbReference type="AlphaFoldDB" id="A0A1G6UHN1"/>